<dbReference type="PROSITE" id="PS51186">
    <property type="entry name" value="GNAT"/>
    <property type="match status" value="1"/>
</dbReference>
<sequence length="137" mass="15223">MKIEITDKHDKALFEALVDGVRQHRNAAHGPEEPRPLNVVAKDDNGQLIGGVSCRTVYQNLLVEVLWVDKAYRGTGLGRRLMEQAGQQAKSRGCLQAQVDTLSFQAPDFYQKLGFEVVGIVPSVAGNPERYFLVKPF</sequence>
<dbReference type="GO" id="GO:0016747">
    <property type="term" value="F:acyltransferase activity, transferring groups other than amino-acyl groups"/>
    <property type="evidence" value="ECO:0007669"/>
    <property type="project" value="InterPro"/>
</dbReference>
<dbReference type="InterPro" id="IPR016181">
    <property type="entry name" value="Acyl_CoA_acyltransferase"/>
</dbReference>
<dbReference type="Pfam" id="PF00583">
    <property type="entry name" value="Acetyltransf_1"/>
    <property type="match status" value="1"/>
</dbReference>
<reference evidence="4 5" key="1">
    <citation type="submission" date="2019-04" db="EMBL/GenBank/DDBJ databases">
        <authorList>
            <person name="Hwang J.C."/>
        </authorList>
    </citation>
    <scope>NUCLEOTIDE SEQUENCE [LARGE SCALE GENOMIC DNA]</scope>
    <source>
        <strain evidence="4 5">IMCC35002</strain>
    </source>
</reference>
<evidence type="ECO:0000256" key="1">
    <source>
        <dbReference type="ARBA" id="ARBA00022679"/>
    </source>
</evidence>
<organism evidence="4 5">
    <name type="scientific">Ferrimonas aestuarii</name>
    <dbReference type="NCBI Taxonomy" id="2569539"/>
    <lineage>
        <taxon>Bacteria</taxon>
        <taxon>Pseudomonadati</taxon>
        <taxon>Pseudomonadota</taxon>
        <taxon>Gammaproteobacteria</taxon>
        <taxon>Alteromonadales</taxon>
        <taxon>Ferrimonadaceae</taxon>
        <taxon>Ferrimonas</taxon>
    </lineage>
</organism>
<dbReference type="PANTHER" id="PTHR43877:SF1">
    <property type="entry name" value="ACETYLTRANSFERASE"/>
    <property type="match status" value="1"/>
</dbReference>
<dbReference type="CDD" id="cd04301">
    <property type="entry name" value="NAT_SF"/>
    <property type="match status" value="1"/>
</dbReference>
<evidence type="ECO:0000313" key="5">
    <source>
        <dbReference type="Proteomes" id="UP000305675"/>
    </source>
</evidence>
<dbReference type="EMBL" id="SWCJ01000009">
    <property type="protein sequence ID" value="TKB54282.1"/>
    <property type="molecule type" value="Genomic_DNA"/>
</dbReference>
<comment type="caution">
    <text evidence="4">The sequence shown here is derived from an EMBL/GenBank/DDBJ whole genome shotgun (WGS) entry which is preliminary data.</text>
</comment>
<dbReference type="InterPro" id="IPR000182">
    <property type="entry name" value="GNAT_dom"/>
</dbReference>
<dbReference type="AlphaFoldDB" id="A0A4U1BLV2"/>
<dbReference type="PANTHER" id="PTHR43877">
    <property type="entry name" value="AMINOALKYLPHOSPHONATE N-ACETYLTRANSFERASE-RELATED-RELATED"/>
    <property type="match status" value="1"/>
</dbReference>
<keyword evidence="1 4" id="KW-0808">Transferase</keyword>
<evidence type="ECO:0000256" key="2">
    <source>
        <dbReference type="ARBA" id="ARBA00023315"/>
    </source>
</evidence>
<dbReference type="InterPro" id="IPR050832">
    <property type="entry name" value="Bact_Acetyltransf"/>
</dbReference>
<feature type="domain" description="N-acetyltransferase" evidence="3">
    <location>
        <begin position="1"/>
        <end position="137"/>
    </location>
</feature>
<keyword evidence="2" id="KW-0012">Acyltransferase</keyword>
<evidence type="ECO:0000313" key="4">
    <source>
        <dbReference type="EMBL" id="TKB54282.1"/>
    </source>
</evidence>
<accession>A0A4U1BLV2</accession>
<keyword evidence="5" id="KW-1185">Reference proteome</keyword>
<gene>
    <name evidence="4" type="ORF">FCL42_12890</name>
</gene>
<protein>
    <submittedName>
        <fullName evidence="4">GNAT family N-acetyltransferase</fullName>
    </submittedName>
</protein>
<dbReference type="OrthoDB" id="9787920at2"/>
<proteinExistence type="predicted"/>
<name>A0A4U1BLV2_9GAMM</name>
<dbReference type="Gene3D" id="3.40.630.30">
    <property type="match status" value="1"/>
</dbReference>
<dbReference type="Proteomes" id="UP000305675">
    <property type="component" value="Unassembled WGS sequence"/>
</dbReference>
<evidence type="ECO:0000259" key="3">
    <source>
        <dbReference type="PROSITE" id="PS51186"/>
    </source>
</evidence>
<dbReference type="RefSeq" id="WP_136863831.1">
    <property type="nucleotide sequence ID" value="NZ_SWCJ01000009.1"/>
</dbReference>
<dbReference type="SUPFAM" id="SSF55729">
    <property type="entry name" value="Acyl-CoA N-acyltransferases (Nat)"/>
    <property type="match status" value="1"/>
</dbReference>